<comment type="caution">
    <text evidence="4">The sequence shown here is derived from an EMBL/GenBank/DDBJ whole genome shotgun (WGS) entry which is preliminary data.</text>
</comment>
<dbReference type="PANTHER" id="PTHR42760:SF129">
    <property type="entry name" value="OXIDOREDUCTASE"/>
    <property type="match status" value="1"/>
</dbReference>
<dbReference type="SUPFAM" id="SSF51735">
    <property type="entry name" value="NAD(P)-binding Rossmann-fold domains"/>
    <property type="match status" value="1"/>
</dbReference>
<protein>
    <submittedName>
        <fullName evidence="4">SDR family oxidoreductase</fullName>
    </submittedName>
</protein>
<dbReference type="PROSITE" id="PS00061">
    <property type="entry name" value="ADH_SHORT"/>
    <property type="match status" value="1"/>
</dbReference>
<organism evidence="4 5">
    <name type="scientific">Jiangella asiatica</name>
    <dbReference type="NCBI Taxonomy" id="2530372"/>
    <lineage>
        <taxon>Bacteria</taxon>
        <taxon>Bacillati</taxon>
        <taxon>Actinomycetota</taxon>
        <taxon>Actinomycetes</taxon>
        <taxon>Jiangellales</taxon>
        <taxon>Jiangellaceae</taxon>
        <taxon>Jiangella</taxon>
    </lineage>
</organism>
<sequence length="249" mass="25510">MQPDEPVALIAGGANGIGLATATVLARGGARVVIADRDAAAVEAATAALTSESADPPMGVTLDVSDAAAVNSAVADILAARGRIDILVNSAGIAGRSMPTWDIDDDEWHRVLAVNLSGTFHLIRAVVPAMRAQGYGRIVNVASIAGKEGNPNASPYSASKAGVIALTKSVAKEVARDGVIVNCVTPAVIMTAMNEQVSAEHLEYMLSRIPIGRAGATAEVAELVRWLCSPECSFSTGAVFDISGGRATY</sequence>
<dbReference type="NCBIfam" id="NF005559">
    <property type="entry name" value="PRK07231.1"/>
    <property type="match status" value="1"/>
</dbReference>
<dbReference type="GO" id="GO:0016616">
    <property type="term" value="F:oxidoreductase activity, acting on the CH-OH group of donors, NAD or NADP as acceptor"/>
    <property type="evidence" value="ECO:0007669"/>
    <property type="project" value="UniProtKB-ARBA"/>
</dbReference>
<dbReference type="Gene3D" id="3.40.50.720">
    <property type="entry name" value="NAD(P)-binding Rossmann-like Domain"/>
    <property type="match status" value="1"/>
</dbReference>
<dbReference type="InParanoid" id="A0A4R5DRP5"/>
<reference evidence="4 5" key="1">
    <citation type="submission" date="2019-03" db="EMBL/GenBank/DDBJ databases">
        <title>Draft genome sequences of novel Actinobacteria.</title>
        <authorList>
            <person name="Sahin N."/>
            <person name="Ay H."/>
            <person name="Saygin H."/>
        </authorList>
    </citation>
    <scope>NUCLEOTIDE SEQUENCE [LARGE SCALE GENOMIC DNA]</scope>
    <source>
        <strain evidence="4 5">5K138</strain>
    </source>
</reference>
<evidence type="ECO:0000256" key="1">
    <source>
        <dbReference type="ARBA" id="ARBA00006484"/>
    </source>
</evidence>
<dbReference type="SMART" id="SM00822">
    <property type="entry name" value="PKS_KR"/>
    <property type="match status" value="1"/>
</dbReference>
<dbReference type="InterPro" id="IPR036291">
    <property type="entry name" value="NAD(P)-bd_dom_sf"/>
</dbReference>
<evidence type="ECO:0000259" key="3">
    <source>
        <dbReference type="SMART" id="SM00822"/>
    </source>
</evidence>
<dbReference type="GO" id="GO:0030497">
    <property type="term" value="P:fatty acid elongation"/>
    <property type="evidence" value="ECO:0007669"/>
    <property type="project" value="TreeGrafter"/>
</dbReference>
<evidence type="ECO:0000256" key="2">
    <source>
        <dbReference type="ARBA" id="ARBA00023002"/>
    </source>
</evidence>
<dbReference type="FunFam" id="3.40.50.720:FF:000173">
    <property type="entry name" value="3-oxoacyl-[acyl-carrier protein] reductase"/>
    <property type="match status" value="1"/>
</dbReference>
<dbReference type="OrthoDB" id="517007at2"/>
<accession>A0A4R5DRP5</accession>
<dbReference type="AlphaFoldDB" id="A0A4R5DRP5"/>
<dbReference type="RefSeq" id="WP_131890686.1">
    <property type="nucleotide sequence ID" value="NZ_SMKZ01000002.1"/>
</dbReference>
<keyword evidence="2" id="KW-0560">Oxidoreductase</keyword>
<dbReference type="PANTHER" id="PTHR42760">
    <property type="entry name" value="SHORT-CHAIN DEHYDROGENASES/REDUCTASES FAMILY MEMBER"/>
    <property type="match status" value="1"/>
</dbReference>
<gene>
    <name evidence="4" type="ORF">E1269_02410</name>
</gene>
<evidence type="ECO:0000313" key="4">
    <source>
        <dbReference type="EMBL" id="TDE14984.1"/>
    </source>
</evidence>
<dbReference type="PRINTS" id="PR00080">
    <property type="entry name" value="SDRFAMILY"/>
</dbReference>
<dbReference type="Pfam" id="PF13561">
    <property type="entry name" value="adh_short_C2"/>
    <property type="match status" value="1"/>
</dbReference>
<name>A0A4R5DRP5_9ACTN</name>
<proteinExistence type="inferred from homology"/>
<dbReference type="InterPro" id="IPR002347">
    <property type="entry name" value="SDR_fam"/>
</dbReference>
<evidence type="ECO:0000313" key="5">
    <source>
        <dbReference type="Proteomes" id="UP000294739"/>
    </source>
</evidence>
<dbReference type="PRINTS" id="PR00081">
    <property type="entry name" value="GDHRDH"/>
</dbReference>
<dbReference type="Proteomes" id="UP000294739">
    <property type="component" value="Unassembled WGS sequence"/>
</dbReference>
<comment type="similarity">
    <text evidence="1">Belongs to the short-chain dehydrogenases/reductases (SDR) family.</text>
</comment>
<dbReference type="InterPro" id="IPR020904">
    <property type="entry name" value="Sc_DH/Rdtase_CS"/>
</dbReference>
<dbReference type="EMBL" id="SMKZ01000002">
    <property type="protein sequence ID" value="TDE14984.1"/>
    <property type="molecule type" value="Genomic_DNA"/>
</dbReference>
<feature type="domain" description="Ketoreductase" evidence="3">
    <location>
        <begin position="6"/>
        <end position="187"/>
    </location>
</feature>
<dbReference type="NCBIfam" id="NF009466">
    <property type="entry name" value="PRK12826.1-2"/>
    <property type="match status" value="1"/>
</dbReference>
<keyword evidence="5" id="KW-1185">Reference proteome</keyword>
<dbReference type="InterPro" id="IPR057326">
    <property type="entry name" value="KR_dom"/>
</dbReference>